<dbReference type="PRINTS" id="PR00463">
    <property type="entry name" value="EP450I"/>
</dbReference>
<reference evidence="12 13" key="1">
    <citation type="journal article" date="2020" name="Nat. Commun.">
        <title>Genome of Tripterygium wilfordii and identification of cytochrome P450 involved in triptolide biosynthesis.</title>
        <authorList>
            <person name="Tu L."/>
            <person name="Su P."/>
            <person name="Zhang Z."/>
            <person name="Gao L."/>
            <person name="Wang J."/>
            <person name="Hu T."/>
            <person name="Zhou J."/>
            <person name="Zhang Y."/>
            <person name="Zhao Y."/>
            <person name="Liu Y."/>
            <person name="Song Y."/>
            <person name="Tong Y."/>
            <person name="Lu Y."/>
            <person name="Yang J."/>
            <person name="Xu C."/>
            <person name="Jia M."/>
            <person name="Peters R.J."/>
            <person name="Huang L."/>
            <person name="Gao W."/>
        </authorList>
    </citation>
    <scope>NUCLEOTIDE SEQUENCE [LARGE SCALE GENOMIC DNA]</scope>
    <source>
        <strain evidence="13">cv. XIE 37</strain>
        <tissue evidence="12">Leaf</tissue>
    </source>
</reference>
<gene>
    <name evidence="12" type="ORF">HS088_TW11G00713</name>
</gene>
<keyword evidence="4 9" id="KW-0479">Metal-binding</keyword>
<evidence type="ECO:0000256" key="2">
    <source>
        <dbReference type="ARBA" id="ARBA00010617"/>
    </source>
</evidence>
<evidence type="ECO:0000256" key="4">
    <source>
        <dbReference type="ARBA" id="ARBA00022723"/>
    </source>
</evidence>
<dbReference type="GO" id="GO:0016020">
    <property type="term" value="C:membrane"/>
    <property type="evidence" value="ECO:0007669"/>
    <property type="project" value="UniProtKB-SubCell"/>
</dbReference>
<organism evidence="12 13">
    <name type="scientific">Tripterygium wilfordii</name>
    <name type="common">Thunder God vine</name>
    <dbReference type="NCBI Taxonomy" id="458696"/>
    <lineage>
        <taxon>Eukaryota</taxon>
        <taxon>Viridiplantae</taxon>
        <taxon>Streptophyta</taxon>
        <taxon>Embryophyta</taxon>
        <taxon>Tracheophyta</taxon>
        <taxon>Spermatophyta</taxon>
        <taxon>Magnoliopsida</taxon>
        <taxon>eudicotyledons</taxon>
        <taxon>Gunneridae</taxon>
        <taxon>Pentapetalae</taxon>
        <taxon>rosids</taxon>
        <taxon>fabids</taxon>
        <taxon>Celastrales</taxon>
        <taxon>Celastraceae</taxon>
        <taxon>Tripterygium</taxon>
    </lineage>
</organism>
<evidence type="ECO:0000256" key="7">
    <source>
        <dbReference type="ARBA" id="ARBA00023033"/>
    </source>
</evidence>
<comment type="caution">
    <text evidence="12">The sequence shown here is derived from an EMBL/GenBank/DDBJ whole genome shotgun (WGS) entry which is preliminary data.</text>
</comment>
<dbReference type="PANTHER" id="PTHR47947">
    <property type="entry name" value="CYTOCHROME P450 82C3-RELATED"/>
    <property type="match status" value="1"/>
</dbReference>
<dbReference type="AlphaFoldDB" id="A0A7J7D3J2"/>
<evidence type="ECO:0000256" key="11">
    <source>
        <dbReference type="SAM" id="Phobius"/>
    </source>
</evidence>
<dbReference type="GO" id="GO:0005506">
    <property type="term" value="F:iron ion binding"/>
    <property type="evidence" value="ECO:0007669"/>
    <property type="project" value="InterPro"/>
</dbReference>
<dbReference type="GO" id="GO:0016705">
    <property type="term" value="F:oxidoreductase activity, acting on paired donors, with incorporation or reduction of molecular oxygen"/>
    <property type="evidence" value="ECO:0007669"/>
    <property type="project" value="InterPro"/>
</dbReference>
<evidence type="ECO:0000313" key="12">
    <source>
        <dbReference type="EMBL" id="KAF5740636.1"/>
    </source>
</evidence>
<evidence type="ECO:0000256" key="5">
    <source>
        <dbReference type="ARBA" id="ARBA00023002"/>
    </source>
</evidence>
<comment type="subcellular location">
    <subcellularLocation>
        <location evidence="1">Membrane</location>
    </subcellularLocation>
</comment>
<evidence type="ECO:0000256" key="3">
    <source>
        <dbReference type="ARBA" id="ARBA00022617"/>
    </source>
</evidence>
<proteinExistence type="inferred from homology"/>
<keyword evidence="11" id="KW-0812">Transmembrane</keyword>
<dbReference type="Gene3D" id="1.10.630.10">
    <property type="entry name" value="Cytochrome P450"/>
    <property type="match status" value="1"/>
</dbReference>
<keyword evidence="11" id="KW-1133">Transmembrane helix</keyword>
<dbReference type="Pfam" id="PF00067">
    <property type="entry name" value="p450"/>
    <property type="match status" value="1"/>
</dbReference>
<dbReference type="SUPFAM" id="SSF48264">
    <property type="entry name" value="Cytochrome P450"/>
    <property type="match status" value="1"/>
</dbReference>
<dbReference type="PROSITE" id="PS00086">
    <property type="entry name" value="CYTOCHROME_P450"/>
    <property type="match status" value="1"/>
</dbReference>
<dbReference type="InterPro" id="IPR050651">
    <property type="entry name" value="Plant_Cytochrome_P450_Monoox"/>
</dbReference>
<accession>A0A7J7D3J2</accession>
<comment type="cofactor">
    <cofactor evidence="9">
        <name>heme</name>
        <dbReference type="ChEBI" id="CHEBI:30413"/>
    </cofactor>
</comment>
<keyword evidence="6 9" id="KW-0408">Iron</keyword>
<dbReference type="FunFam" id="1.10.630.10:FF:000023">
    <property type="entry name" value="Cytochrome P450 family protein"/>
    <property type="match status" value="1"/>
</dbReference>
<keyword evidence="8 11" id="KW-0472">Membrane</keyword>
<dbReference type="InParanoid" id="A0A7J7D3J2"/>
<dbReference type="CDD" id="cd20653">
    <property type="entry name" value="CYP81"/>
    <property type="match status" value="1"/>
</dbReference>
<feature type="binding site" description="axial binding residue" evidence="9">
    <location>
        <position position="452"/>
    </location>
    <ligand>
        <name>heme</name>
        <dbReference type="ChEBI" id="CHEBI:30413"/>
    </ligand>
    <ligandPart>
        <name>Fe</name>
        <dbReference type="ChEBI" id="CHEBI:18248"/>
    </ligandPart>
</feature>
<evidence type="ECO:0000256" key="6">
    <source>
        <dbReference type="ARBA" id="ARBA00023004"/>
    </source>
</evidence>
<name>A0A7J7D3J2_TRIWF</name>
<protein>
    <submittedName>
        <fullName evidence="12">Isoflavone 2'-hydroxylase-like isoform X1</fullName>
    </submittedName>
</protein>
<feature type="transmembrane region" description="Helical" evidence="11">
    <location>
        <begin position="21"/>
        <end position="41"/>
    </location>
</feature>
<dbReference type="PRINTS" id="PR00385">
    <property type="entry name" value="P450"/>
</dbReference>
<keyword evidence="3 9" id="KW-0349">Heme</keyword>
<evidence type="ECO:0000256" key="1">
    <source>
        <dbReference type="ARBA" id="ARBA00004370"/>
    </source>
</evidence>
<sequence>MPILQMFKSAFLEYRIGIPRGLSMEASIYSFFMLFIFLYFFTKLFLQYNKNLPPSPGVSLPIIGHLYLLKKPLHRTLADLSKRYGPVLFLQFGSRPVILVSSPSAAEECFTKNDTIFANRPKLLGGKHFGYNYTNVLWAPYGQHWRNLRRIASLELLSTHRVQMFSGIRIQEVRSLVHRLFGGTKGGEFQTVEMKSMFFELTLNFMMRMVCGENQASAEDAKRLIEIVKETFELSGTTNFSDFVPVLKWIGTNSIEKRMVSLQKKRDLFTQELIEELRRKKNSTAKTMIDVLLSQQEIEPDYYTDEIIRGMVLGMLSAGTDTSAGTMEWAFSLLLNNPEALVKAQSELDNHIGPNRLIDESDLPKLPYLHGIIKETLRMYPAGPLLVPHASSEDCTVGGFRVPRGTILFVNAWAIQNDPKFWEEPRKFKPERHQGGKDGFTLLTFGAGRRGCLGEGLAMKMIGLALGSLIQCFDWVRVGEEMVDMTEGPGLSMPKVQPLLAKYRPRLSPNMISLLSEL</sequence>
<dbReference type="InterPro" id="IPR001128">
    <property type="entry name" value="Cyt_P450"/>
</dbReference>
<comment type="similarity">
    <text evidence="2 10">Belongs to the cytochrome P450 family.</text>
</comment>
<evidence type="ECO:0000256" key="9">
    <source>
        <dbReference type="PIRSR" id="PIRSR602401-1"/>
    </source>
</evidence>
<dbReference type="GO" id="GO:0020037">
    <property type="term" value="F:heme binding"/>
    <property type="evidence" value="ECO:0007669"/>
    <property type="project" value="InterPro"/>
</dbReference>
<evidence type="ECO:0000313" key="13">
    <source>
        <dbReference type="Proteomes" id="UP000593562"/>
    </source>
</evidence>
<keyword evidence="5 10" id="KW-0560">Oxidoreductase</keyword>
<evidence type="ECO:0000256" key="8">
    <source>
        <dbReference type="ARBA" id="ARBA00023136"/>
    </source>
</evidence>
<dbReference type="Proteomes" id="UP000593562">
    <property type="component" value="Unassembled WGS sequence"/>
</dbReference>
<dbReference type="InterPro" id="IPR002401">
    <property type="entry name" value="Cyt_P450_E_grp-I"/>
</dbReference>
<dbReference type="PANTHER" id="PTHR47947:SF3">
    <property type="entry name" value="CYTOCHROME P450 81D1-LIKE"/>
    <property type="match status" value="1"/>
</dbReference>
<dbReference type="GO" id="GO:0004497">
    <property type="term" value="F:monooxygenase activity"/>
    <property type="evidence" value="ECO:0007669"/>
    <property type="project" value="UniProtKB-KW"/>
</dbReference>
<dbReference type="InterPro" id="IPR036396">
    <property type="entry name" value="Cyt_P450_sf"/>
</dbReference>
<keyword evidence="7 10" id="KW-0503">Monooxygenase</keyword>
<evidence type="ECO:0000256" key="10">
    <source>
        <dbReference type="RuleBase" id="RU000461"/>
    </source>
</evidence>
<dbReference type="InterPro" id="IPR017972">
    <property type="entry name" value="Cyt_P450_CS"/>
</dbReference>
<keyword evidence="13" id="KW-1185">Reference proteome</keyword>
<dbReference type="EMBL" id="JAAARO010000011">
    <property type="protein sequence ID" value="KAF5740636.1"/>
    <property type="molecule type" value="Genomic_DNA"/>
</dbReference>